<evidence type="ECO:0000259" key="8">
    <source>
        <dbReference type="PROSITE" id="PS50850"/>
    </source>
</evidence>
<keyword evidence="6 7" id="KW-0472">Membrane</keyword>
<keyword evidence="3" id="KW-1003">Cell membrane</keyword>
<dbReference type="Gene3D" id="1.20.1250.20">
    <property type="entry name" value="MFS general substrate transporter like domains"/>
    <property type="match status" value="1"/>
</dbReference>
<dbReference type="PANTHER" id="PTHR23517:SF13">
    <property type="entry name" value="MAJOR FACILITATOR SUPERFAMILY MFS_1"/>
    <property type="match status" value="1"/>
</dbReference>
<dbReference type="InterPro" id="IPR020846">
    <property type="entry name" value="MFS_dom"/>
</dbReference>
<dbReference type="InterPro" id="IPR036259">
    <property type="entry name" value="MFS_trans_sf"/>
</dbReference>
<comment type="caution">
    <text evidence="9">The sequence shown here is derived from an EMBL/GenBank/DDBJ whole genome shotgun (WGS) entry which is preliminary data.</text>
</comment>
<keyword evidence="4 7" id="KW-0812">Transmembrane</keyword>
<evidence type="ECO:0000313" key="9">
    <source>
        <dbReference type="EMBL" id="MFD1833483.1"/>
    </source>
</evidence>
<comment type="subcellular location">
    <subcellularLocation>
        <location evidence="1">Cell membrane</location>
        <topology evidence="1">Multi-pass membrane protein</topology>
    </subcellularLocation>
</comment>
<dbReference type="InterPro" id="IPR050171">
    <property type="entry name" value="MFS_Transporters"/>
</dbReference>
<keyword evidence="10" id="KW-1185">Reference proteome</keyword>
<feature type="transmembrane region" description="Helical" evidence="7">
    <location>
        <begin position="312"/>
        <end position="332"/>
    </location>
</feature>
<feature type="transmembrane region" description="Helical" evidence="7">
    <location>
        <begin position="97"/>
        <end position="122"/>
    </location>
</feature>
<keyword evidence="2" id="KW-0813">Transport</keyword>
<keyword evidence="5 7" id="KW-1133">Transmembrane helix</keyword>
<protein>
    <submittedName>
        <fullName evidence="9">MFS transporter</fullName>
    </submittedName>
</protein>
<evidence type="ECO:0000256" key="4">
    <source>
        <dbReference type="ARBA" id="ARBA00022692"/>
    </source>
</evidence>
<accession>A0ABW4PSZ1</accession>
<feature type="transmembrane region" description="Helical" evidence="7">
    <location>
        <begin position="344"/>
        <end position="364"/>
    </location>
</feature>
<evidence type="ECO:0000256" key="1">
    <source>
        <dbReference type="ARBA" id="ARBA00004651"/>
    </source>
</evidence>
<evidence type="ECO:0000256" key="2">
    <source>
        <dbReference type="ARBA" id="ARBA00022448"/>
    </source>
</evidence>
<feature type="domain" description="Major facilitator superfamily (MFS) profile" evidence="8">
    <location>
        <begin position="1"/>
        <end position="398"/>
    </location>
</feature>
<organism evidence="9 10">
    <name type="scientific">Brachybacterium rhamnosum</name>
    <dbReference type="NCBI Taxonomy" id="173361"/>
    <lineage>
        <taxon>Bacteria</taxon>
        <taxon>Bacillati</taxon>
        <taxon>Actinomycetota</taxon>
        <taxon>Actinomycetes</taxon>
        <taxon>Micrococcales</taxon>
        <taxon>Dermabacteraceae</taxon>
        <taxon>Brachybacterium</taxon>
    </lineage>
</organism>
<sequence>MSRTAIRAPWRLVVPATFLLAWGGNHFTPLLHVYESVGHYAAWQANLLLGTYVAGLAPGLLVAAALSDRHGRRPVMLVGMAATVLGSALLAASPHVFALLCLGRVLAGLGVGAAMSVGTAWMKELSSPPYEIGAPAVAGARRPSLTLTLGFALGAGVSGLLAQFAPLPEVLPYLVHGGLAVLATPLLLLAPETRRVERPAAGHWWEDLRVPAAGHRRFTRAVVPAAPWIFGAAGVAYAVIPASVESHLGDGATLYATALTVLTLGTGAVVQSFVPRLDRLTGGRSLPVGQAAMCVGLVLAVLATAIGSPVLGILVAMVLGAAYGTLVVAGLLQVQSIATAEDLAGLTGVYYALAYLGFLLPTILAALLPLLAYPASLSMLVVLCALCLILVRRGLRTA</sequence>
<dbReference type="RefSeq" id="WP_343903243.1">
    <property type="nucleotide sequence ID" value="NZ_BAAAIS010000001.1"/>
</dbReference>
<name>A0ABW4PSZ1_9MICO</name>
<dbReference type="Proteomes" id="UP001597280">
    <property type="component" value="Unassembled WGS sequence"/>
</dbReference>
<feature type="transmembrane region" description="Helical" evidence="7">
    <location>
        <begin position="370"/>
        <end position="391"/>
    </location>
</feature>
<evidence type="ECO:0000256" key="7">
    <source>
        <dbReference type="SAM" id="Phobius"/>
    </source>
</evidence>
<feature type="transmembrane region" description="Helical" evidence="7">
    <location>
        <begin position="221"/>
        <end position="240"/>
    </location>
</feature>
<dbReference type="Pfam" id="PF07690">
    <property type="entry name" value="MFS_1"/>
    <property type="match status" value="1"/>
</dbReference>
<reference evidence="10" key="1">
    <citation type="journal article" date="2019" name="Int. J. Syst. Evol. Microbiol.">
        <title>The Global Catalogue of Microorganisms (GCM) 10K type strain sequencing project: providing services to taxonomists for standard genome sequencing and annotation.</title>
        <authorList>
            <consortium name="The Broad Institute Genomics Platform"/>
            <consortium name="The Broad Institute Genome Sequencing Center for Infectious Disease"/>
            <person name="Wu L."/>
            <person name="Ma J."/>
        </authorList>
    </citation>
    <scope>NUCLEOTIDE SEQUENCE [LARGE SCALE GENOMIC DNA]</scope>
    <source>
        <strain evidence="10">JCM 11650</strain>
    </source>
</reference>
<feature type="transmembrane region" description="Helical" evidence="7">
    <location>
        <begin position="143"/>
        <end position="164"/>
    </location>
</feature>
<dbReference type="InterPro" id="IPR011701">
    <property type="entry name" value="MFS"/>
</dbReference>
<dbReference type="PANTHER" id="PTHR23517">
    <property type="entry name" value="RESISTANCE PROTEIN MDTM, PUTATIVE-RELATED-RELATED"/>
    <property type="match status" value="1"/>
</dbReference>
<gene>
    <name evidence="9" type="ORF">ACFSDA_00220</name>
</gene>
<feature type="transmembrane region" description="Helical" evidence="7">
    <location>
        <begin position="170"/>
        <end position="190"/>
    </location>
</feature>
<dbReference type="PROSITE" id="PS50850">
    <property type="entry name" value="MFS"/>
    <property type="match status" value="1"/>
</dbReference>
<evidence type="ECO:0000256" key="6">
    <source>
        <dbReference type="ARBA" id="ARBA00023136"/>
    </source>
</evidence>
<feature type="transmembrane region" description="Helical" evidence="7">
    <location>
        <begin position="47"/>
        <end position="67"/>
    </location>
</feature>
<evidence type="ECO:0000256" key="5">
    <source>
        <dbReference type="ARBA" id="ARBA00022989"/>
    </source>
</evidence>
<feature type="transmembrane region" description="Helical" evidence="7">
    <location>
        <begin position="74"/>
        <end position="91"/>
    </location>
</feature>
<proteinExistence type="predicted"/>
<evidence type="ECO:0000313" key="10">
    <source>
        <dbReference type="Proteomes" id="UP001597280"/>
    </source>
</evidence>
<dbReference type="EMBL" id="JBHUFL010000001">
    <property type="protein sequence ID" value="MFD1833483.1"/>
    <property type="molecule type" value="Genomic_DNA"/>
</dbReference>
<dbReference type="SUPFAM" id="SSF103473">
    <property type="entry name" value="MFS general substrate transporter"/>
    <property type="match status" value="1"/>
</dbReference>
<feature type="transmembrane region" description="Helical" evidence="7">
    <location>
        <begin position="252"/>
        <end position="274"/>
    </location>
</feature>
<feature type="transmembrane region" description="Helical" evidence="7">
    <location>
        <begin position="286"/>
        <end position="306"/>
    </location>
</feature>
<evidence type="ECO:0000256" key="3">
    <source>
        <dbReference type="ARBA" id="ARBA00022475"/>
    </source>
</evidence>